<evidence type="ECO:0000313" key="2">
    <source>
        <dbReference type="Proteomes" id="UP000000724"/>
    </source>
</evidence>
<protein>
    <submittedName>
        <fullName evidence="1">Uncharacterized protein</fullName>
    </submittedName>
</protein>
<organism evidence="1 2">
    <name type="scientific">Penicillium rubens (strain ATCC 28089 / DSM 1075 / NRRL 1951 / Wisconsin 54-1255)</name>
    <name type="common">Penicillium chrysogenum</name>
    <dbReference type="NCBI Taxonomy" id="500485"/>
    <lineage>
        <taxon>Eukaryota</taxon>
        <taxon>Fungi</taxon>
        <taxon>Dikarya</taxon>
        <taxon>Ascomycota</taxon>
        <taxon>Pezizomycotina</taxon>
        <taxon>Eurotiomycetes</taxon>
        <taxon>Eurotiomycetidae</taxon>
        <taxon>Eurotiales</taxon>
        <taxon>Aspergillaceae</taxon>
        <taxon>Penicillium</taxon>
        <taxon>Penicillium chrysogenum species complex</taxon>
    </lineage>
</organism>
<gene>
    <name evidence="1" type="ORF">Pc22g07710</name>
    <name evidence="1" type="ORF">PCH_Pc22g07710</name>
</gene>
<dbReference type="AlphaFoldDB" id="B6HRE4"/>
<sequence>METRVCIALHYIRQMGDMLGFIPRISHILPLPPGSAPGDVVDHNDLIISFLSSHLNARVSVLGKAHEGRCNSYGSLENLILVKVLDSQPHEAATRQFQRPLLQSLQPMGLDSSLRTFESTTCVAESGIAKQPDCQYSPKETFIKLERINGPHLW</sequence>
<dbReference type="EMBL" id="AM920437">
    <property type="protein sequence ID" value="CAP98059.1"/>
    <property type="molecule type" value="Genomic_DNA"/>
</dbReference>
<accession>B6HRE4</accession>
<proteinExistence type="predicted"/>
<evidence type="ECO:0000313" key="1">
    <source>
        <dbReference type="EMBL" id="CAP98059.1"/>
    </source>
</evidence>
<dbReference type="HOGENOM" id="CLU_1704826_0_0_1"/>
<keyword evidence="2" id="KW-1185">Reference proteome</keyword>
<dbReference type="Proteomes" id="UP000000724">
    <property type="component" value="Contig Pc00c22"/>
</dbReference>
<name>B6HRE4_PENRW</name>
<dbReference type="VEuPathDB" id="FungiDB:PCH_Pc22g07710"/>
<reference evidence="1 2" key="1">
    <citation type="journal article" date="2008" name="Nat. Biotechnol.">
        <title>Genome sequencing and analysis of the filamentous fungus Penicillium chrysogenum.</title>
        <authorList>
            <person name="van den Berg M.A."/>
            <person name="Albang R."/>
            <person name="Albermann K."/>
            <person name="Badger J.H."/>
            <person name="Daran J.-M."/>
            <person name="Driessen A.J.M."/>
            <person name="Garcia-Estrada C."/>
            <person name="Fedorova N.D."/>
            <person name="Harris D.M."/>
            <person name="Heijne W.H.M."/>
            <person name="Joardar V.S."/>
            <person name="Kiel J.A.K.W."/>
            <person name="Kovalchuk A."/>
            <person name="Martin J.F."/>
            <person name="Nierman W.C."/>
            <person name="Nijland J.G."/>
            <person name="Pronk J.T."/>
            <person name="Roubos J.A."/>
            <person name="van der Klei I.J."/>
            <person name="van Peij N.N.M.E."/>
            <person name="Veenhuis M."/>
            <person name="von Doehren H."/>
            <person name="Wagner C."/>
            <person name="Wortman J.R."/>
            <person name="Bovenberg R.A.L."/>
        </authorList>
    </citation>
    <scope>NUCLEOTIDE SEQUENCE [LARGE SCALE GENOMIC DNA]</scope>
    <source>
        <strain evidence="2">ATCC 28089 / DSM 1075 / NRRL 1951 / Wisconsin 54-1255</strain>
    </source>
</reference>